<dbReference type="RefSeq" id="WP_207122396.1">
    <property type="nucleotide sequence ID" value="NZ_BOPO01000001.1"/>
</dbReference>
<dbReference type="InterPro" id="IPR036551">
    <property type="entry name" value="Flavin_trans-like"/>
</dbReference>
<dbReference type="EMBL" id="BOPO01000124">
    <property type="protein sequence ID" value="GIL30562.1"/>
    <property type="molecule type" value="Genomic_DNA"/>
</dbReference>
<sequence>MRTTAPRNYALDLLAEAIGYRIPIVVLPFVNTNLAERATFRRSVAALRTEGVRIMLGPGEWQPHPPGAGSDRLHEFPWSRALDRVTRAAP</sequence>
<gene>
    <name evidence="1" type="ORF">NUM_00240</name>
    <name evidence="2" type="ORF">NUM_58160</name>
</gene>
<protein>
    <submittedName>
        <fullName evidence="1">Uncharacterized protein</fullName>
    </submittedName>
</protein>
<comment type="caution">
    <text evidence="1">The sequence shown here is derived from an EMBL/GenBank/DDBJ whole genome shotgun (WGS) entry which is preliminary data.</text>
</comment>
<evidence type="ECO:0000313" key="1">
    <source>
        <dbReference type="EMBL" id="GIL24769.1"/>
    </source>
</evidence>
<dbReference type="Proteomes" id="UP000614996">
    <property type="component" value="Unassembled WGS sequence"/>
</dbReference>
<dbReference type="SUPFAM" id="SSF52507">
    <property type="entry name" value="Homo-oligomeric flavin-containing Cys decarboxylases, HFCD"/>
    <property type="match status" value="1"/>
</dbReference>
<proteinExistence type="predicted"/>
<organism evidence="1 3">
    <name type="scientific">Actinocatenispora comari</name>
    <dbReference type="NCBI Taxonomy" id="2807577"/>
    <lineage>
        <taxon>Bacteria</taxon>
        <taxon>Bacillati</taxon>
        <taxon>Actinomycetota</taxon>
        <taxon>Actinomycetes</taxon>
        <taxon>Micromonosporales</taxon>
        <taxon>Micromonosporaceae</taxon>
        <taxon>Actinocatenispora</taxon>
    </lineage>
</organism>
<accession>A0A8J4A6W0</accession>
<evidence type="ECO:0000313" key="3">
    <source>
        <dbReference type="Proteomes" id="UP000614996"/>
    </source>
</evidence>
<evidence type="ECO:0000313" key="2">
    <source>
        <dbReference type="EMBL" id="GIL30562.1"/>
    </source>
</evidence>
<reference evidence="3" key="1">
    <citation type="journal article" date="2021" name="Int. J. Syst. Evol. Microbiol.">
        <title>Actinocatenispora comari sp. nov., an endophytic actinomycete isolated from aerial parts of Comarum salesowianum.</title>
        <authorList>
            <person name="Oyunbileg N."/>
            <person name="Iizaka Y."/>
            <person name="Hamada M."/>
            <person name="Davaapurev B.O."/>
            <person name="Fukumoto A."/>
            <person name="Tsetseg B."/>
            <person name="Kato F."/>
            <person name="Tamura T."/>
            <person name="Batkhuu J."/>
            <person name="Anzai Y."/>
        </authorList>
    </citation>
    <scope>NUCLEOTIDE SEQUENCE [LARGE SCALE GENOMIC DNA]</scope>
    <source>
        <strain evidence="3">NUM-2625</strain>
    </source>
</reference>
<dbReference type="GO" id="GO:0003824">
    <property type="term" value="F:catalytic activity"/>
    <property type="evidence" value="ECO:0007669"/>
    <property type="project" value="InterPro"/>
</dbReference>
<name>A0A8J4A6W0_9ACTN</name>
<dbReference type="AlphaFoldDB" id="A0A8J4A6W0"/>
<dbReference type="EMBL" id="BOPO01000001">
    <property type="protein sequence ID" value="GIL24769.1"/>
    <property type="molecule type" value="Genomic_DNA"/>
</dbReference>
<keyword evidence="3" id="KW-1185">Reference proteome</keyword>
<reference evidence="1" key="2">
    <citation type="submission" date="2021-02" db="EMBL/GenBank/DDBJ databases">
        <title>Whole genome shotgun sequence of Actinocatenispora sp. strain NUM-2625.</title>
        <authorList>
            <person name="Oyunbileg N."/>
            <person name="Iizaka Y."/>
            <person name="Davaapurev BO."/>
            <person name="Fukumoto A."/>
            <person name="Batkhuu J."/>
            <person name="Anzai Y."/>
        </authorList>
    </citation>
    <scope>NUCLEOTIDE SEQUENCE</scope>
    <source>
        <strain evidence="1">NUM-2625</strain>
    </source>
</reference>